<reference evidence="1" key="1">
    <citation type="submission" date="2021-06" db="EMBL/GenBank/DDBJ databases">
        <authorList>
            <person name="Hodson N. C."/>
            <person name="Mongue J. A."/>
            <person name="Jaron S. K."/>
        </authorList>
    </citation>
    <scope>NUCLEOTIDE SEQUENCE</scope>
</reference>
<dbReference type="AlphaFoldDB" id="A0A8J2KXV2"/>
<protein>
    <submittedName>
        <fullName evidence="1">Uncharacterized protein</fullName>
    </submittedName>
</protein>
<keyword evidence="2" id="KW-1185">Reference proteome</keyword>
<evidence type="ECO:0000313" key="2">
    <source>
        <dbReference type="Proteomes" id="UP000708208"/>
    </source>
</evidence>
<dbReference type="Proteomes" id="UP000708208">
    <property type="component" value="Unassembled WGS sequence"/>
</dbReference>
<gene>
    <name evidence="1" type="ORF">AFUS01_LOCUS31692</name>
</gene>
<accession>A0A8J2KXV2</accession>
<comment type="caution">
    <text evidence="1">The sequence shown here is derived from an EMBL/GenBank/DDBJ whole genome shotgun (WGS) entry which is preliminary data.</text>
</comment>
<proteinExistence type="predicted"/>
<sequence>MRRLKSGPTIYPFEEERGRRRRGRQVIVRWVKEIEQTSTSGAGVYSRHMIRPFTSSNTSSAQTCLMN</sequence>
<evidence type="ECO:0000313" key="1">
    <source>
        <dbReference type="EMBL" id="CAG7821349.1"/>
    </source>
</evidence>
<organism evidence="1 2">
    <name type="scientific">Allacma fusca</name>
    <dbReference type="NCBI Taxonomy" id="39272"/>
    <lineage>
        <taxon>Eukaryota</taxon>
        <taxon>Metazoa</taxon>
        <taxon>Ecdysozoa</taxon>
        <taxon>Arthropoda</taxon>
        <taxon>Hexapoda</taxon>
        <taxon>Collembola</taxon>
        <taxon>Symphypleona</taxon>
        <taxon>Sminthuridae</taxon>
        <taxon>Allacma</taxon>
    </lineage>
</organism>
<dbReference type="EMBL" id="CAJVCH010507322">
    <property type="protein sequence ID" value="CAG7821349.1"/>
    <property type="molecule type" value="Genomic_DNA"/>
</dbReference>
<name>A0A8J2KXV2_9HEXA</name>